<accession>A0ABW8LTM8</accession>
<dbReference type="EMBL" id="JBJDQH010000010">
    <property type="protein sequence ID" value="MFK4269257.1"/>
    <property type="molecule type" value="Genomic_DNA"/>
</dbReference>
<sequence length="46" mass="4625">MGPTYRLANGSARPVTSHGLQIDGAPSDTVVHVIATDPAAPLDLAA</sequence>
<reference evidence="1 2" key="1">
    <citation type="submission" date="2024-11" db="EMBL/GenBank/DDBJ databases">
        <title>The Natural Products Discovery Center: Release of the First 8490 Sequenced Strains for Exploring Actinobacteria Biosynthetic Diversity.</title>
        <authorList>
            <person name="Kalkreuter E."/>
            <person name="Kautsar S.A."/>
            <person name="Yang D."/>
            <person name="Bader C.D."/>
            <person name="Teijaro C.N."/>
            <person name="Fluegel L."/>
            <person name="Davis C.M."/>
            <person name="Simpson J.R."/>
            <person name="Lauterbach L."/>
            <person name="Steele A.D."/>
            <person name="Gui C."/>
            <person name="Meng S."/>
            <person name="Li G."/>
            <person name="Viehrig K."/>
            <person name="Ye F."/>
            <person name="Su P."/>
            <person name="Kiefer A.F."/>
            <person name="Nichols A."/>
            <person name="Cepeda A.J."/>
            <person name="Yan W."/>
            <person name="Fan B."/>
            <person name="Jiang Y."/>
            <person name="Adhikari A."/>
            <person name="Zheng C.-J."/>
            <person name="Schuster L."/>
            <person name="Cowan T.M."/>
            <person name="Smanski M.J."/>
            <person name="Chevrette M.G."/>
            <person name="De Carvalho L.P.S."/>
            <person name="Shen B."/>
        </authorList>
    </citation>
    <scope>NUCLEOTIDE SEQUENCE [LARGE SCALE GENOMIC DNA]</scope>
    <source>
        <strain evidence="1 2">NPDC020863</strain>
    </source>
</reference>
<proteinExistence type="predicted"/>
<keyword evidence="2" id="KW-1185">Reference proteome</keyword>
<organism evidence="1 2">
    <name type="scientific">Streptomyces milbemycinicus</name>
    <dbReference type="NCBI Taxonomy" id="476552"/>
    <lineage>
        <taxon>Bacteria</taxon>
        <taxon>Bacillati</taxon>
        <taxon>Actinomycetota</taxon>
        <taxon>Actinomycetes</taxon>
        <taxon>Kitasatosporales</taxon>
        <taxon>Streptomycetaceae</taxon>
        <taxon>Streptomyces</taxon>
    </lineage>
</organism>
<dbReference type="RefSeq" id="WP_358631876.1">
    <property type="nucleotide sequence ID" value="NZ_JBFAEV010000003.1"/>
</dbReference>
<comment type="caution">
    <text evidence="1">The sequence shown here is derived from an EMBL/GenBank/DDBJ whole genome shotgun (WGS) entry which is preliminary data.</text>
</comment>
<name>A0ABW8LTM8_9ACTN</name>
<protein>
    <submittedName>
        <fullName evidence="1">Uncharacterized protein</fullName>
    </submittedName>
</protein>
<evidence type="ECO:0000313" key="2">
    <source>
        <dbReference type="Proteomes" id="UP001620295"/>
    </source>
</evidence>
<evidence type="ECO:0000313" key="1">
    <source>
        <dbReference type="EMBL" id="MFK4269257.1"/>
    </source>
</evidence>
<dbReference type="Proteomes" id="UP001620295">
    <property type="component" value="Unassembled WGS sequence"/>
</dbReference>
<gene>
    <name evidence="1" type="ORF">ACI2L5_30610</name>
</gene>